<organism evidence="8 9">
    <name type="scientific">Odoribacter splanchnicus</name>
    <dbReference type="NCBI Taxonomy" id="28118"/>
    <lineage>
        <taxon>Bacteria</taxon>
        <taxon>Pseudomonadati</taxon>
        <taxon>Bacteroidota</taxon>
        <taxon>Bacteroidia</taxon>
        <taxon>Bacteroidales</taxon>
        <taxon>Odoribacteraceae</taxon>
        <taxon>Odoribacter</taxon>
    </lineage>
</organism>
<name>A0A413IAN9_9BACT</name>
<evidence type="ECO:0000256" key="4">
    <source>
        <dbReference type="ARBA" id="ARBA00023136"/>
    </source>
</evidence>
<evidence type="ECO:0000256" key="1">
    <source>
        <dbReference type="ARBA" id="ARBA00004442"/>
    </source>
</evidence>
<dbReference type="AlphaFoldDB" id="A0A413IAN9"/>
<dbReference type="Gene3D" id="1.25.40.390">
    <property type="match status" value="1"/>
</dbReference>
<sequence>MGYMKRILIICCIAGLFSACSDFLKEYSQDLAKVESFSDLDEVLLGKGYLPWGRSEAGDYGMSTVVDAYFQATHHMADEMAFNSRTGVGDLYQIQPGMFGWYAWQQSVGLPYEGNVRVAENRDWKQAYSCINICNMVLVSADELSANNQVEELQRRRIKGEAHFLRALYYFTLVNLYGQPYCPKNVATPAVPLKLTEFVEDKDYVVNTVEEVYARVLADLEEADAYLKGNEVKNHPYRADITAVYLLKSRVYLYMQNWNRALEYAGKVLESRGELVDLSTHVAGEEVFTKASPEMIFSMGGHALSAYMYSSREEGEKYPAYVVSEDLSSAFTEGDNDWRTRYYIMQEEIGGASTNSVYTNAWVFCKVKGWETGYKEASDHFMFRTAEAYLNAAEAAACSGDETTARRMLKTLRDHRLKESREITEGGQELVELIRRERQCELCFEGHRWFDLRRYTVCEKFPYSKRITHQYIKYVYVSYLPPISNPTEMTTYVLEENDAAYTLSLPKEVLDFQNTLETNQRPPRSGNTVSVGN</sequence>
<dbReference type="InterPro" id="IPR033985">
    <property type="entry name" value="SusD-like_N"/>
</dbReference>
<evidence type="ECO:0000256" key="3">
    <source>
        <dbReference type="ARBA" id="ARBA00022729"/>
    </source>
</evidence>
<dbReference type="Pfam" id="PF07980">
    <property type="entry name" value="SusD_RagB"/>
    <property type="match status" value="1"/>
</dbReference>
<keyword evidence="4" id="KW-0472">Membrane</keyword>
<keyword evidence="3" id="KW-0732">Signal</keyword>
<gene>
    <name evidence="8" type="ORF">DXA53_11725</name>
</gene>
<accession>A0A413IAN9</accession>
<dbReference type="GO" id="GO:0009279">
    <property type="term" value="C:cell outer membrane"/>
    <property type="evidence" value="ECO:0007669"/>
    <property type="project" value="UniProtKB-SubCell"/>
</dbReference>
<keyword evidence="5" id="KW-0998">Cell outer membrane</keyword>
<dbReference type="PROSITE" id="PS51257">
    <property type="entry name" value="PROKAR_LIPOPROTEIN"/>
    <property type="match status" value="1"/>
</dbReference>
<dbReference type="Proteomes" id="UP000284434">
    <property type="component" value="Unassembled WGS sequence"/>
</dbReference>
<dbReference type="EMBL" id="QSCO01000016">
    <property type="protein sequence ID" value="RGY05709.1"/>
    <property type="molecule type" value="Genomic_DNA"/>
</dbReference>
<evidence type="ECO:0000313" key="8">
    <source>
        <dbReference type="EMBL" id="RGY05709.1"/>
    </source>
</evidence>
<reference evidence="8 9" key="1">
    <citation type="submission" date="2018-08" db="EMBL/GenBank/DDBJ databases">
        <title>A genome reference for cultivated species of the human gut microbiota.</title>
        <authorList>
            <person name="Zou Y."/>
            <person name="Xue W."/>
            <person name="Luo G."/>
        </authorList>
    </citation>
    <scope>NUCLEOTIDE SEQUENCE [LARGE SCALE GENOMIC DNA]</scope>
    <source>
        <strain evidence="8 9">OF03-11</strain>
    </source>
</reference>
<protein>
    <submittedName>
        <fullName evidence="8">RagB/SusD family nutrient uptake outer membrane protein</fullName>
    </submittedName>
</protein>
<evidence type="ECO:0000313" key="9">
    <source>
        <dbReference type="Proteomes" id="UP000284434"/>
    </source>
</evidence>
<comment type="similarity">
    <text evidence="2">Belongs to the SusD family.</text>
</comment>
<dbReference type="InterPro" id="IPR011990">
    <property type="entry name" value="TPR-like_helical_dom_sf"/>
</dbReference>
<evidence type="ECO:0000256" key="2">
    <source>
        <dbReference type="ARBA" id="ARBA00006275"/>
    </source>
</evidence>
<comment type="caution">
    <text evidence="8">The sequence shown here is derived from an EMBL/GenBank/DDBJ whole genome shotgun (WGS) entry which is preliminary data.</text>
</comment>
<dbReference type="InterPro" id="IPR012944">
    <property type="entry name" value="SusD_RagB_dom"/>
</dbReference>
<proteinExistence type="inferred from homology"/>
<evidence type="ECO:0000259" key="7">
    <source>
        <dbReference type="Pfam" id="PF14322"/>
    </source>
</evidence>
<feature type="domain" description="RagB/SusD" evidence="6">
    <location>
        <begin position="346"/>
        <end position="469"/>
    </location>
</feature>
<comment type="subcellular location">
    <subcellularLocation>
        <location evidence="1">Cell outer membrane</location>
    </subcellularLocation>
</comment>
<dbReference type="SUPFAM" id="SSF48452">
    <property type="entry name" value="TPR-like"/>
    <property type="match status" value="1"/>
</dbReference>
<evidence type="ECO:0000259" key="6">
    <source>
        <dbReference type="Pfam" id="PF07980"/>
    </source>
</evidence>
<evidence type="ECO:0000256" key="5">
    <source>
        <dbReference type="ARBA" id="ARBA00023237"/>
    </source>
</evidence>
<dbReference type="Pfam" id="PF14322">
    <property type="entry name" value="SusD-like_3"/>
    <property type="match status" value="1"/>
</dbReference>
<feature type="domain" description="SusD-like N-terminal" evidence="7">
    <location>
        <begin position="114"/>
        <end position="253"/>
    </location>
</feature>